<keyword evidence="2" id="KW-0732">Signal</keyword>
<protein>
    <recommendedName>
        <fullName evidence="3">t-SNARE coiled-coil homology domain-containing protein</fullName>
    </recommendedName>
</protein>
<name>A0A4Q7ED28_9GAMM</name>
<organism evidence="4 5">
    <name type="scientific">Pseudoalteromonas rubra</name>
    <dbReference type="NCBI Taxonomy" id="43658"/>
    <lineage>
        <taxon>Bacteria</taxon>
        <taxon>Pseudomonadati</taxon>
        <taxon>Pseudomonadota</taxon>
        <taxon>Gammaproteobacteria</taxon>
        <taxon>Alteromonadales</taxon>
        <taxon>Pseudoalteromonadaceae</taxon>
        <taxon>Pseudoalteromonas</taxon>
    </lineage>
</organism>
<accession>A0A4Q7ED28</accession>
<feature type="chain" id="PRO_5020544757" description="t-SNARE coiled-coil homology domain-containing protein" evidence="2">
    <location>
        <begin position="19"/>
        <end position="502"/>
    </location>
</feature>
<comment type="caution">
    <text evidence="4">The sequence shown here is derived from an EMBL/GenBank/DDBJ whole genome shotgun (WGS) entry which is preliminary data.</text>
</comment>
<sequence length="502" mass="55010">MKKLLLPCIIAATFSAQANEQQLPHTFQANTPAKAAEVNENFNYLLQAITTTQDDTQAQVNTLNGTLVQLTQDIEQQNQTLTSAGNTLTTHGTNINALQALTTAQSEQLTELQTRTANHTVYYGELASALGAQSSSLDALSNQLNSVQSSLTSANSQLNSVQGTVGNHSELLTVQGTSIANNANSITQLNTQLGDLNTQVATAANQVTINTGQISQLSLETATQRAVLTDIANTTTSHSSTLTALTTEQSALSAKQQKLDQDLGALDTSVMDLSNAVNSNTSAVASMQTSVNSVQGSVTQQESRLSELESERVKKYITPKDVHNHDAEFVYNYRPTTPGQQISLQGHTYRMYRLPIIDMETGQKYAVDIPMAEHSIYRSQRWSTSHQCSTFMYNPSVEVGAGALAVFSPERRDQREYWLSSDKFSTEYEGELLGPTVHIRIGEATCTTFYMPRTQDIEEGETTVQSDDYDLTDNIDWITKGDRQDEFPDLSELLHYIRVVAL</sequence>
<evidence type="ECO:0000259" key="3">
    <source>
        <dbReference type="PROSITE" id="PS50192"/>
    </source>
</evidence>
<dbReference type="Gene3D" id="1.20.5.340">
    <property type="match status" value="1"/>
</dbReference>
<evidence type="ECO:0000256" key="2">
    <source>
        <dbReference type="SAM" id="SignalP"/>
    </source>
</evidence>
<feature type="signal peptide" evidence="2">
    <location>
        <begin position="1"/>
        <end position="18"/>
    </location>
</feature>
<dbReference type="RefSeq" id="WP_130244833.1">
    <property type="nucleotide sequence ID" value="NZ_PPUZ01000023.1"/>
</dbReference>
<comment type="similarity">
    <text evidence="1">Belongs to the methyl-accepting chemotaxis (MCP) protein family.</text>
</comment>
<dbReference type="InterPro" id="IPR000727">
    <property type="entry name" value="T_SNARE_dom"/>
</dbReference>
<dbReference type="Proteomes" id="UP000292345">
    <property type="component" value="Unassembled WGS sequence"/>
</dbReference>
<evidence type="ECO:0000313" key="4">
    <source>
        <dbReference type="EMBL" id="RZM81321.1"/>
    </source>
</evidence>
<feature type="domain" description="T-SNARE coiled-coil homology" evidence="3">
    <location>
        <begin position="99"/>
        <end position="161"/>
    </location>
</feature>
<dbReference type="SUPFAM" id="SSF57997">
    <property type="entry name" value="Tropomyosin"/>
    <property type="match status" value="1"/>
</dbReference>
<gene>
    <name evidence="4" type="ORF">C3B51_09090</name>
</gene>
<evidence type="ECO:0000313" key="5">
    <source>
        <dbReference type="Proteomes" id="UP000292345"/>
    </source>
</evidence>
<dbReference type="PROSITE" id="PS50192">
    <property type="entry name" value="T_SNARE"/>
    <property type="match status" value="1"/>
</dbReference>
<dbReference type="AlphaFoldDB" id="A0A4Q7ED28"/>
<evidence type="ECO:0000256" key="1">
    <source>
        <dbReference type="ARBA" id="ARBA00029447"/>
    </source>
</evidence>
<proteinExistence type="inferred from homology"/>
<reference evidence="4 5" key="1">
    <citation type="submission" date="2018-01" db="EMBL/GenBank/DDBJ databases">
        <title>Co-occurrence of chitin degradation, pigmentation and bioactivity in marine Pseudoalteromonas.</title>
        <authorList>
            <person name="Paulsen S."/>
            <person name="Gram L."/>
            <person name="Machado H."/>
        </authorList>
    </citation>
    <scope>NUCLEOTIDE SEQUENCE [LARGE SCALE GENOMIC DNA]</scope>
    <source>
        <strain evidence="4 5">S1946</strain>
    </source>
</reference>
<dbReference type="EMBL" id="PPUZ01000023">
    <property type="protein sequence ID" value="RZM81321.1"/>
    <property type="molecule type" value="Genomic_DNA"/>
</dbReference>